<feature type="non-terminal residue" evidence="1">
    <location>
        <position position="1"/>
    </location>
</feature>
<protein>
    <submittedName>
        <fullName evidence="1">Uncharacterized protein</fullName>
    </submittedName>
</protein>
<accession>A0A8S3HHQ7</accession>
<comment type="caution">
    <text evidence="1">The sequence shown here is derived from an EMBL/GenBank/DDBJ whole genome shotgun (WGS) entry which is preliminary data.</text>
</comment>
<evidence type="ECO:0000313" key="2">
    <source>
        <dbReference type="Proteomes" id="UP000681720"/>
    </source>
</evidence>
<dbReference type="EMBL" id="CAJOBJ010330990">
    <property type="protein sequence ID" value="CAF5182613.1"/>
    <property type="molecule type" value="Genomic_DNA"/>
</dbReference>
<dbReference type="AlphaFoldDB" id="A0A8S3HHQ7"/>
<dbReference type="Proteomes" id="UP000681720">
    <property type="component" value="Unassembled WGS sequence"/>
</dbReference>
<sequence length="43" mass="4902">YKDHFSAVRAQSKSWKFASPGYHKGQIKLLGSRKSLSSYNQLT</sequence>
<name>A0A8S3HHQ7_9BILA</name>
<organism evidence="1 2">
    <name type="scientific">Rotaria magnacalcarata</name>
    <dbReference type="NCBI Taxonomy" id="392030"/>
    <lineage>
        <taxon>Eukaryota</taxon>
        <taxon>Metazoa</taxon>
        <taxon>Spiralia</taxon>
        <taxon>Gnathifera</taxon>
        <taxon>Rotifera</taxon>
        <taxon>Eurotatoria</taxon>
        <taxon>Bdelloidea</taxon>
        <taxon>Philodinida</taxon>
        <taxon>Philodinidae</taxon>
        <taxon>Rotaria</taxon>
    </lineage>
</organism>
<evidence type="ECO:0000313" key="1">
    <source>
        <dbReference type="EMBL" id="CAF5182613.1"/>
    </source>
</evidence>
<proteinExistence type="predicted"/>
<gene>
    <name evidence="1" type="ORF">GIL414_LOCUS69851</name>
</gene>
<reference evidence="1" key="1">
    <citation type="submission" date="2021-02" db="EMBL/GenBank/DDBJ databases">
        <authorList>
            <person name="Nowell W R."/>
        </authorList>
    </citation>
    <scope>NUCLEOTIDE SEQUENCE</scope>
</reference>